<dbReference type="InterPro" id="IPR038717">
    <property type="entry name" value="Tc1-like_DDE_dom"/>
</dbReference>
<proteinExistence type="predicted"/>
<gene>
    <name evidence="2" type="ORF">KSZ_56580</name>
</gene>
<dbReference type="EMBL" id="BNJJ01000018">
    <property type="protein sequence ID" value="GHO87652.1"/>
    <property type="molecule type" value="Genomic_DNA"/>
</dbReference>
<dbReference type="RefSeq" id="WP_201364671.1">
    <property type="nucleotide sequence ID" value="NZ_BNJJ01000015.1"/>
</dbReference>
<dbReference type="Pfam" id="PF13565">
    <property type="entry name" value="HTH_32"/>
    <property type="match status" value="1"/>
</dbReference>
<evidence type="ECO:0000259" key="1">
    <source>
        <dbReference type="Pfam" id="PF13358"/>
    </source>
</evidence>
<name>A0ABQ3VP85_9CHLR</name>
<organism evidence="2 3">
    <name type="scientific">Dictyobacter formicarum</name>
    <dbReference type="NCBI Taxonomy" id="2778368"/>
    <lineage>
        <taxon>Bacteria</taxon>
        <taxon>Bacillati</taxon>
        <taxon>Chloroflexota</taxon>
        <taxon>Ktedonobacteria</taxon>
        <taxon>Ktedonobacterales</taxon>
        <taxon>Dictyobacteraceae</taxon>
        <taxon>Dictyobacter</taxon>
    </lineage>
</organism>
<dbReference type="Proteomes" id="UP000635565">
    <property type="component" value="Unassembled WGS sequence"/>
</dbReference>
<evidence type="ECO:0000313" key="2">
    <source>
        <dbReference type="EMBL" id="GHO87652.1"/>
    </source>
</evidence>
<dbReference type="Pfam" id="PF13358">
    <property type="entry name" value="DDE_3"/>
    <property type="match status" value="1"/>
</dbReference>
<dbReference type="SUPFAM" id="SSF46689">
    <property type="entry name" value="Homeodomain-like"/>
    <property type="match status" value="1"/>
</dbReference>
<accession>A0ABQ3VP85</accession>
<dbReference type="InterPro" id="IPR009057">
    <property type="entry name" value="Homeodomain-like_sf"/>
</dbReference>
<feature type="domain" description="Tc1-like transposase DDE" evidence="1">
    <location>
        <begin position="192"/>
        <end position="341"/>
    </location>
</feature>
<dbReference type="InterPro" id="IPR047655">
    <property type="entry name" value="Transpos_IS630-like"/>
</dbReference>
<reference evidence="2 3" key="1">
    <citation type="journal article" date="2021" name="Int. J. Syst. Evol. Microbiol.">
        <title>Reticulibacter mediterranei gen. nov., sp. nov., within the new family Reticulibacteraceae fam. nov., and Ktedonospora formicarum gen. nov., sp. nov., Ktedonobacter robiniae sp. nov., Dictyobacter formicarum sp. nov. and Dictyobacter arantiisoli sp. nov., belonging to the class Ktedonobacteria.</title>
        <authorList>
            <person name="Yabe S."/>
            <person name="Zheng Y."/>
            <person name="Wang C.M."/>
            <person name="Sakai Y."/>
            <person name="Abe K."/>
            <person name="Yokota A."/>
            <person name="Donadio S."/>
            <person name="Cavaletti L."/>
            <person name="Monciardini P."/>
        </authorList>
    </citation>
    <scope>NUCLEOTIDE SEQUENCE [LARGE SCALE GENOMIC DNA]</scope>
    <source>
        <strain evidence="2 3">SOSP1-9</strain>
    </source>
</reference>
<sequence>MRERPHKYEVTLSEEQRFLLQQLLAGGKAPVRQQAHARILLKIDQNAPGPRWTDEQVAEAFEMSRYTVIRIRERFVTRGLDDALNHRLHTQTRARALDGEQEAHLIALSCSPCPTGQARWTLRFLADRMVELGYVEHVSHETVRKTLKKNELKPWLKQCWCIPPEASAAFVWRMEDILEIYTRPFDPRFPQVCMDESAKLLLQDKRESLPMQPGQPERVDYTFESAGMRKLFLACEPLAGKRFVKVTERRTSEDWAHFIRELVDVQYPKAEKIVLVMDNLNTHTPSSLYSTFAPPEALRLLKKLEIHYTPVHGSWLNMAEIELSALARQCLSRRIGTQKELEREVLTWQQNRNEEAITVNWRFTTADARIKLKRLYPSLEKKKSTSPTGNVAKND</sequence>
<comment type="caution">
    <text evidence="2">The sequence shown here is derived from an EMBL/GenBank/DDBJ whole genome shotgun (WGS) entry which is preliminary data.</text>
</comment>
<keyword evidence="3" id="KW-1185">Reference proteome</keyword>
<protein>
    <submittedName>
        <fullName evidence="2">IS630 family transposase</fullName>
    </submittedName>
</protein>
<dbReference type="NCBIfam" id="NF033545">
    <property type="entry name" value="transpos_IS630"/>
    <property type="match status" value="1"/>
</dbReference>
<evidence type="ECO:0000313" key="3">
    <source>
        <dbReference type="Proteomes" id="UP000635565"/>
    </source>
</evidence>